<accession>A0A1M5ILS3</accession>
<keyword evidence="3" id="KW-1185">Reference proteome</keyword>
<gene>
    <name evidence="2" type="ORF">SAMN04488116_0766</name>
</gene>
<dbReference type="STRING" id="570519.SAMN04488116_0766"/>
<feature type="transmembrane region" description="Helical" evidence="1">
    <location>
        <begin position="20"/>
        <end position="39"/>
    </location>
</feature>
<dbReference type="EMBL" id="FQWL01000001">
    <property type="protein sequence ID" value="SHG28733.1"/>
    <property type="molecule type" value="Genomic_DNA"/>
</dbReference>
<dbReference type="Proteomes" id="UP000184532">
    <property type="component" value="Unassembled WGS sequence"/>
</dbReference>
<proteinExistence type="predicted"/>
<name>A0A1M5ILS3_9FLAO</name>
<reference evidence="3" key="1">
    <citation type="submission" date="2016-11" db="EMBL/GenBank/DDBJ databases">
        <authorList>
            <person name="Varghese N."/>
            <person name="Submissions S."/>
        </authorList>
    </citation>
    <scope>NUCLEOTIDE SEQUENCE [LARGE SCALE GENOMIC DNA]</scope>
    <source>
        <strain evidence="3">DSM 22638</strain>
    </source>
</reference>
<sequence>MKHRNYIDTFLKGIQLWEKYSWALGVAILVFGISVYVNYYSEIHANEAETHGVIYNVTSMRVGNFSGPVYKYKFGYLGKDYFGTSTKNHPERIKIGRIFKVKFSAKDPNKNEIFFEYEYLRKIVLDTLGRRDTLYLIKNQTP</sequence>
<organism evidence="2 3">
    <name type="scientific">Flagellimonas flava</name>
    <dbReference type="NCBI Taxonomy" id="570519"/>
    <lineage>
        <taxon>Bacteria</taxon>
        <taxon>Pseudomonadati</taxon>
        <taxon>Bacteroidota</taxon>
        <taxon>Flavobacteriia</taxon>
        <taxon>Flavobacteriales</taxon>
        <taxon>Flavobacteriaceae</taxon>
        <taxon>Flagellimonas</taxon>
    </lineage>
</organism>
<keyword evidence="1" id="KW-1133">Transmembrane helix</keyword>
<protein>
    <submittedName>
        <fullName evidence="2">Uncharacterized protein</fullName>
    </submittedName>
</protein>
<dbReference type="RefSeq" id="WP_073176552.1">
    <property type="nucleotide sequence ID" value="NZ_FQWL01000001.1"/>
</dbReference>
<keyword evidence="1" id="KW-0812">Transmembrane</keyword>
<evidence type="ECO:0000313" key="3">
    <source>
        <dbReference type="Proteomes" id="UP000184532"/>
    </source>
</evidence>
<evidence type="ECO:0000313" key="2">
    <source>
        <dbReference type="EMBL" id="SHG28733.1"/>
    </source>
</evidence>
<keyword evidence="1" id="KW-0472">Membrane</keyword>
<dbReference type="AlphaFoldDB" id="A0A1M5ILS3"/>
<evidence type="ECO:0000256" key="1">
    <source>
        <dbReference type="SAM" id="Phobius"/>
    </source>
</evidence>